<feature type="transmembrane region" description="Helical" evidence="1">
    <location>
        <begin position="116"/>
        <end position="134"/>
    </location>
</feature>
<accession>A0A2Z3I012</accession>
<dbReference type="PROSITE" id="PS50930">
    <property type="entry name" value="HTH_LYTTR"/>
    <property type="match status" value="1"/>
</dbReference>
<dbReference type="InterPro" id="IPR007492">
    <property type="entry name" value="LytTR_DNA-bd_dom"/>
</dbReference>
<keyword evidence="1" id="KW-0472">Membrane</keyword>
<reference evidence="4" key="1">
    <citation type="submission" date="2018-05" db="EMBL/GenBank/DDBJ databases">
        <title>Genome sequencing of Phenylobacterium sp. HYN0004.</title>
        <authorList>
            <person name="Yi H."/>
            <person name="Baek C."/>
        </authorList>
    </citation>
    <scope>NUCLEOTIDE SEQUENCE [LARGE SCALE GENOMIC DNA]</scope>
    <source>
        <strain evidence="4">HYN0004</strain>
    </source>
</reference>
<evidence type="ECO:0000313" key="3">
    <source>
        <dbReference type="EMBL" id="AWM78339.1"/>
    </source>
</evidence>
<evidence type="ECO:0000259" key="2">
    <source>
        <dbReference type="PROSITE" id="PS50930"/>
    </source>
</evidence>
<dbReference type="Gene3D" id="2.40.50.1020">
    <property type="entry name" value="LytTr DNA-binding domain"/>
    <property type="match status" value="1"/>
</dbReference>
<organism evidence="3 4">
    <name type="scientific">Phenylobacterium parvum</name>
    <dbReference type="NCBI Taxonomy" id="2201350"/>
    <lineage>
        <taxon>Bacteria</taxon>
        <taxon>Pseudomonadati</taxon>
        <taxon>Pseudomonadota</taxon>
        <taxon>Alphaproteobacteria</taxon>
        <taxon>Caulobacterales</taxon>
        <taxon>Caulobacteraceae</taxon>
        <taxon>Phenylobacterium</taxon>
    </lineage>
</organism>
<dbReference type="KEGG" id="phb:HYN04_11615"/>
<dbReference type="Pfam" id="PF04397">
    <property type="entry name" value="LytTR"/>
    <property type="match status" value="1"/>
</dbReference>
<feature type="transmembrane region" description="Helical" evidence="1">
    <location>
        <begin position="12"/>
        <end position="34"/>
    </location>
</feature>
<gene>
    <name evidence="3" type="ORF">HYN04_11615</name>
</gene>
<dbReference type="AlphaFoldDB" id="A0A2Z3I012"/>
<keyword evidence="1" id="KW-0812">Transmembrane</keyword>
<dbReference type="SMART" id="SM00850">
    <property type="entry name" value="LytTR"/>
    <property type="match status" value="1"/>
</dbReference>
<dbReference type="GO" id="GO:0003677">
    <property type="term" value="F:DNA binding"/>
    <property type="evidence" value="ECO:0007669"/>
    <property type="project" value="InterPro"/>
</dbReference>
<dbReference type="Proteomes" id="UP000247763">
    <property type="component" value="Chromosome"/>
</dbReference>
<evidence type="ECO:0000313" key="4">
    <source>
        <dbReference type="Proteomes" id="UP000247763"/>
    </source>
</evidence>
<protein>
    <recommendedName>
        <fullName evidence="2">HTH LytTR-type domain-containing protein</fullName>
    </recommendedName>
</protein>
<feature type="transmembrane region" description="Helical" evidence="1">
    <location>
        <begin position="46"/>
        <end position="64"/>
    </location>
</feature>
<dbReference type="OrthoDB" id="7028951at2"/>
<evidence type="ECO:0000256" key="1">
    <source>
        <dbReference type="SAM" id="Phobius"/>
    </source>
</evidence>
<dbReference type="EMBL" id="CP029479">
    <property type="protein sequence ID" value="AWM78339.1"/>
    <property type="molecule type" value="Genomic_DNA"/>
</dbReference>
<keyword evidence="4" id="KW-1185">Reference proteome</keyword>
<proteinExistence type="predicted"/>
<dbReference type="RefSeq" id="WP_110450905.1">
    <property type="nucleotide sequence ID" value="NZ_CP029479.1"/>
</dbReference>
<keyword evidence="1" id="KW-1133">Transmembrane helix</keyword>
<name>A0A2Z3I012_9CAUL</name>
<dbReference type="PROSITE" id="PS51257">
    <property type="entry name" value="PROKAR_LIPOPROTEIN"/>
    <property type="match status" value="1"/>
</dbReference>
<sequence>MAWAWGRAALQRPAVIGLVASTACGLALGVLGPFGSYLSGSLGVRIGYWLVCVWAGSLTFAIGVPALARWAQTRGLATWVWAPPAVALLTLPPAALSRLLALKLWPVVGRVSVAEWFGQCLAISAIAMAVILWVTRGRVTSAPAPDSTSADLRDRLSPRLGRTVLCLQVEDHYVRVHTSQGSTLILMSLSQAIAGLRDIEGVQTHRSWWVARAAITGVVEDGRNLRLQLVGGLEAPVSRSRVGLLRQEGWLAGAAAD</sequence>
<feature type="domain" description="HTH LytTR-type" evidence="2">
    <location>
        <begin position="164"/>
        <end position="251"/>
    </location>
</feature>
<feature type="transmembrane region" description="Helical" evidence="1">
    <location>
        <begin position="76"/>
        <end position="96"/>
    </location>
</feature>